<evidence type="ECO:0000313" key="1">
    <source>
        <dbReference type="EMBL" id="HFT93664.1"/>
    </source>
</evidence>
<comment type="caution">
    <text evidence="1">The sequence shown here is derived from an EMBL/GenBank/DDBJ whole genome shotgun (WGS) entry which is preliminary data.</text>
</comment>
<dbReference type="EMBL" id="DTMM01000142">
    <property type="protein sequence ID" value="HFT93664.1"/>
    <property type="molecule type" value="Genomic_DNA"/>
</dbReference>
<sequence>MHIRLKGFLAIMILAVILPGCSRSSLHPSLFSGTGIFAGIFDPEHVLPVRKPWSLYVGNQLQAASGTTNILFGERLRQRVSRVVGTANLSSCENVQCALDRGKLIGARYLLTASLRRETEKKITVTFGYWTVLPPHLVESMTRELPRTDLQDKILESFFSKVSRDFLRPALVMNGENQVGPDTDPGRSITKLLDRGQLDQALRLAEKMNRTLPDARKTAGFNLAFLQALRASGQIPEARTLVRSVMKDGAINSDFVLEAVGMSRAQGDPPEEIRNLYYEGLMRLPDARILWGKVMEDRIWRGHPRQALAMLAQYRQKHPGEMDERMAGVYYAGNVLSGESAKADAWWHAEYETRRLHRSLLARHAWLYRQAEKGNLRLVRKKALAWIRAGYESEALYRDLMVALGGLGEPIEEVHIGREALRKGITSSWIKNRVLRLESKGY</sequence>
<reference evidence="1" key="1">
    <citation type="journal article" date="2020" name="mSystems">
        <title>Genome- and Community-Level Interaction Insights into Carbon Utilization and Element Cycling Functions of Hydrothermarchaeota in Hydrothermal Sediment.</title>
        <authorList>
            <person name="Zhou Z."/>
            <person name="Liu Y."/>
            <person name="Xu W."/>
            <person name="Pan J."/>
            <person name="Luo Z.H."/>
            <person name="Li M."/>
        </authorList>
    </citation>
    <scope>NUCLEOTIDE SEQUENCE [LARGE SCALE GENOMIC DNA]</scope>
    <source>
        <strain evidence="1">SpSt-902</strain>
    </source>
</reference>
<name>A0A7C3LXC5_9BACT</name>
<gene>
    <name evidence="1" type="ORF">ENX03_06980</name>
</gene>
<protein>
    <recommendedName>
        <fullName evidence="2">Tetratricopeptide repeat protein</fullName>
    </recommendedName>
</protein>
<dbReference type="AlphaFoldDB" id="A0A7C3LXC5"/>
<accession>A0A7C3LXC5</accession>
<organism evidence="1">
    <name type="scientific">Leptospirillum ferriphilum</name>
    <dbReference type="NCBI Taxonomy" id="178606"/>
    <lineage>
        <taxon>Bacteria</taxon>
        <taxon>Pseudomonadati</taxon>
        <taxon>Nitrospirota</taxon>
        <taxon>Nitrospiria</taxon>
        <taxon>Nitrospirales</taxon>
        <taxon>Nitrospiraceae</taxon>
        <taxon>Leptospirillum</taxon>
    </lineage>
</organism>
<evidence type="ECO:0008006" key="2">
    <source>
        <dbReference type="Google" id="ProtNLM"/>
    </source>
</evidence>
<proteinExistence type="predicted"/>